<dbReference type="Pfam" id="PF00296">
    <property type="entry name" value="Bac_luciferase"/>
    <property type="match status" value="1"/>
</dbReference>
<proteinExistence type="predicted"/>
<dbReference type="EMBL" id="JAXOJX010000025">
    <property type="protein sequence ID" value="MDZ5458041.1"/>
    <property type="molecule type" value="Genomic_DNA"/>
</dbReference>
<comment type="caution">
    <text evidence="6">The sequence shown here is derived from an EMBL/GenBank/DDBJ whole genome shotgun (WGS) entry which is preliminary data.</text>
</comment>
<evidence type="ECO:0000313" key="6">
    <source>
        <dbReference type="EMBL" id="MDZ5458041.1"/>
    </source>
</evidence>
<dbReference type="InterPro" id="IPR036661">
    <property type="entry name" value="Luciferase-like_sf"/>
</dbReference>
<accession>A0ABU5IFY9</accession>
<dbReference type="InterPro" id="IPR050172">
    <property type="entry name" value="SsuD_RutA_monooxygenase"/>
</dbReference>
<dbReference type="GO" id="GO:0016491">
    <property type="term" value="F:oxidoreductase activity"/>
    <property type="evidence" value="ECO:0007669"/>
    <property type="project" value="UniProtKB-KW"/>
</dbReference>
<dbReference type="SUPFAM" id="SSF51679">
    <property type="entry name" value="Bacterial luciferase-like"/>
    <property type="match status" value="1"/>
</dbReference>
<dbReference type="CDD" id="cd01094">
    <property type="entry name" value="Alkanesulfonate_monoxygenase"/>
    <property type="match status" value="1"/>
</dbReference>
<keyword evidence="1" id="KW-0285">Flavoprotein</keyword>
<evidence type="ECO:0000256" key="4">
    <source>
        <dbReference type="ARBA" id="ARBA00023033"/>
    </source>
</evidence>
<evidence type="ECO:0000256" key="1">
    <source>
        <dbReference type="ARBA" id="ARBA00022630"/>
    </source>
</evidence>
<dbReference type="PANTHER" id="PTHR42847:SF9">
    <property type="entry name" value="BLL6451 PROTEIN"/>
    <property type="match status" value="1"/>
</dbReference>
<dbReference type="Gene3D" id="3.20.20.30">
    <property type="entry name" value="Luciferase-like domain"/>
    <property type="match status" value="1"/>
</dbReference>
<keyword evidence="2" id="KW-0288">FMN</keyword>
<reference evidence="6 7" key="1">
    <citation type="submission" date="2023-11" db="EMBL/GenBank/DDBJ databases">
        <title>Draft genome of Azohydromonas lata strain H1 (DSM1123), a polyhydroxyalkanoate producer.</title>
        <authorList>
            <person name="Traversa D."/>
            <person name="D'Addabbo P."/>
            <person name="Pazzani C."/>
            <person name="Manzari C."/>
            <person name="Chiara M."/>
            <person name="Scrascia M."/>
        </authorList>
    </citation>
    <scope>NUCLEOTIDE SEQUENCE [LARGE SCALE GENOMIC DNA]</scope>
    <source>
        <strain evidence="6 7">H1</strain>
    </source>
</reference>
<dbReference type="InterPro" id="IPR011251">
    <property type="entry name" value="Luciferase-like_dom"/>
</dbReference>
<protein>
    <submittedName>
        <fullName evidence="6">LLM class flavin-dependent oxidoreductase</fullName>
        <ecNumber evidence="6">1.-.-.-</ecNumber>
    </submittedName>
</protein>
<sequence length="368" mass="40710">MSVEIIGMITTQLQSETIRPQGPVIDRDYVRRFAQAHEAAGFDRILVPQHSTGPDASQVIAYASSVTERVNFLLAHRPGFIGPAFAARQLATLENFTGGRLAVHIISGGSDEEQRRDGDFLDHDQRYARTDEYLEVLRRTWTADAPFDHQGPLYRYEKAFSEVKPLQKPHIPIFFGGASEAALRVAGKHADAYALWGESLAQTRELTQRVRAEAAQHGRGMRFSVSFRPILGETEGQAWDRAERILADTRRLRTEAGWSRGGPQQSEGARRLLAAAERGDVVDERLWTAVARETGARSNSTALVGTPQQVAQALLKYVELGVGTLLLRGFDPLDDAVDFGRELIPRVRALVAEHEAGLQQRQDAPALA</sequence>
<evidence type="ECO:0000256" key="2">
    <source>
        <dbReference type="ARBA" id="ARBA00022643"/>
    </source>
</evidence>
<keyword evidence="7" id="KW-1185">Reference proteome</keyword>
<feature type="domain" description="Luciferase-like" evidence="5">
    <location>
        <begin position="10"/>
        <end position="322"/>
    </location>
</feature>
<dbReference type="PANTHER" id="PTHR42847">
    <property type="entry name" value="ALKANESULFONATE MONOOXYGENASE"/>
    <property type="match status" value="1"/>
</dbReference>
<organism evidence="6 7">
    <name type="scientific">Azohydromonas lata</name>
    <dbReference type="NCBI Taxonomy" id="45677"/>
    <lineage>
        <taxon>Bacteria</taxon>
        <taxon>Pseudomonadati</taxon>
        <taxon>Pseudomonadota</taxon>
        <taxon>Betaproteobacteria</taxon>
        <taxon>Burkholderiales</taxon>
        <taxon>Sphaerotilaceae</taxon>
        <taxon>Azohydromonas</taxon>
    </lineage>
</organism>
<evidence type="ECO:0000313" key="7">
    <source>
        <dbReference type="Proteomes" id="UP001293718"/>
    </source>
</evidence>
<evidence type="ECO:0000259" key="5">
    <source>
        <dbReference type="Pfam" id="PF00296"/>
    </source>
</evidence>
<keyword evidence="3 6" id="KW-0560">Oxidoreductase</keyword>
<dbReference type="Proteomes" id="UP001293718">
    <property type="component" value="Unassembled WGS sequence"/>
</dbReference>
<evidence type="ECO:0000256" key="3">
    <source>
        <dbReference type="ARBA" id="ARBA00023002"/>
    </source>
</evidence>
<gene>
    <name evidence="6" type="ORF">SM757_15795</name>
</gene>
<name>A0ABU5IFY9_9BURK</name>
<dbReference type="RefSeq" id="WP_322466219.1">
    <property type="nucleotide sequence ID" value="NZ_JAXOJX010000025.1"/>
</dbReference>
<dbReference type="EC" id="1.-.-.-" evidence="6"/>
<keyword evidence="4" id="KW-0503">Monooxygenase</keyword>